<comment type="subcellular location">
    <subcellularLocation>
        <location evidence="17 18">Cytoplasm</location>
    </subcellularLocation>
</comment>
<comment type="similarity">
    <text evidence="2 17">Belongs to the MurCDEF family. MurE subfamily.</text>
</comment>
<protein>
    <recommendedName>
        <fullName evidence="13 17">UDP-N-acetylmuramoyl-L-alanyl-D-glutamate--2,6-diaminopimelate ligase</fullName>
        <ecNumber evidence="12 17">6.3.2.13</ecNumber>
    </recommendedName>
    <alternativeName>
        <fullName evidence="14 17">Meso-A2pm-adding enzyme</fullName>
    </alternativeName>
    <alternativeName>
        <fullName evidence="15 17">Meso-diaminopimelate-adding enzyme</fullName>
    </alternativeName>
    <alternativeName>
        <fullName evidence="16 17">UDP-MurNAc-L-Ala-D-Glu:meso-diaminopimelate ligase</fullName>
    </alternativeName>
    <alternativeName>
        <fullName evidence="17">UDP-MurNAc-tripeptide synthetase</fullName>
    </alternativeName>
    <alternativeName>
        <fullName evidence="17">UDP-N-acetylmuramyl-tripeptide synthetase</fullName>
    </alternativeName>
</protein>
<keyword evidence="17 18" id="KW-0131">Cell cycle</keyword>
<organism evidence="21 22">
    <name type="scientific">Paenibacillus ginsengarvi</name>
    <dbReference type="NCBI Taxonomy" id="400777"/>
    <lineage>
        <taxon>Bacteria</taxon>
        <taxon>Bacillati</taxon>
        <taxon>Bacillota</taxon>
        <taxon>Bacilli</taxon>
        <taxon>Bacillales</taxon>
        <taxon>Paenibacillaceae</taxon>
        <taxon>Paenibacillus</taxon>
    </lineage>
</organism>
<evidence type="ECO:0000256" key="17">
    <source>
        <dbReference type="HAMAP-Rule" id="MF_00208"/>
    </source>
</evidence>
<dbReference type="Pfam" id="PF02875">
    <property type="entry name" value="Mur_ligase_C"/>
    <property type="match status" value="1"/>
</dbReference>
<keyword evidence="17 18" id="KW-0132">Cell division</keyword>
<dbReference type="NCBIfam" id="NF001126">
    <property type="entry name" value="PRK00139.1-4"/>
    <property type="match status" value="1"/>
</dbReference>
<evidence type="ECO:0000256" key="11">
    <source>
        <dbReference type="ARBA" id="ARBA00056782"/>
    </source>
</evidence>
<comment type="caution">
    <text evidence="21">The sequence shown here is derived from an EMBL/GenBank/DDBJ whole genome shotgun (WGS) entry which is preliminary data.</text>
</comment>
<dbReference type="PANTHER" id="PTHR23135">
    <property type="entry name" value="MUR LIGASE FAMILY MEMBER"/>
    <property type="match status" value="1"/>
</dbReference>
<evidence type="ECO:0000256" key="18">
    <source>
        <dbReference type="RuleBase" id="RU004135"/>
    </source>
</evidence>
<evidence type="ECO:0000256" key="16">
    <source>
        <dbReference type="ARBA" id="ARBA00081560"/>
    </source>
</evidence>
<name>A0A3B0CHS1_9BACL</name>
<keyword evidence="22" id="KW-1185">Reference proteome</keyword>
<feature type="modified residue" description="N6-carboxylysine" evidence="17">
    <location>
        <position position="220"/>
    </location>
</feature>
<dbReference type="Pfam" id="PF08245">
    <property type="entry name" value="Mur_ligase_M"/>
    <property type="match status" value="1"/>
</dbReference>
<keyword evidence="5 17" id="KW-0547">Nucleotide-binding</keyword>
<evidence type="ECO:0000313" key="21">
    <source>
        <dbReference type="EMBL" id="RKN83837.1"/>
    </source>
</evidence>
<evidence type="ECO:0000256" key="7">
    <source>
        <dbReference type="ARBA" id="ARBA00022960"/>
    </source>
</evidence>
<dbReference type="GO" id="GO:0004326">
    <property type="term" value="F:tetrahydrofolylpolyglutamate synthase activity"/>
    <property type="evidence" value="ECO:0007669"/>
    <property type="project" value="InterPro"/>
</dbReference>
<keyword evidence="8 17" id="KW-0573">Peptidoglycan synthesis</keyword>
<evidence type="ECO:0000256" key="5">
    <source>
        <dbReference type="ARBA" id="ARBA00022741"/>
    </source>
</evidence>
<dbReference type="PROSITE" id="PS01011">
    <property type="entry name" value="FOLYLPOLYGLU_SYNT_1"/>
    <property type="match status" value="1"/>
</dbReference>
<dbReference type="GO" id="GO:0071555">
    <property type="term" value="P:cell wall organization"/>
    <property type="evidence" value="ECO:0007669"/>
    <property type="project" value="UniProtKB-KW"/>
</dbReference>
<dbReference type="UniPathway" id="UPA00219"/>
<evidence type="ECO:0000256" key="1">
    <source>
        <dbReference type="ARBA" id="ARBA00004752"/>
    </source>
</evidence>
<dbReference type="Gene3D" id="3.90.190.20">
    <property type="entry name" value="Mur ligase, C-terminal domain"/>
    <property type="match status" value="1"/>
</dbReference>
<dbReference type="GO" id="GO:0008765">
    <property type="term" value="F:UDP-N-acetylmuramoylalanyl-D-glutamate-2,6-diaminopimelate ligase activity"/>
    <property type="evidence" value="ECO:0007669"/>
    <property type="project" value="UniProtKB-UniRule"/>
</dbReference>
<dbReference type="GO" id="GO:0005524">
    <property type="term" value="F:ATP binding"/>
    <property type="evidence" value="ECO:0007669"/>
    <property type="project" value="UniProtKB-UniRule"/>
</dbReference>
<feature type="binding site" evidence="17">
    <location>
        <begin position="111"/>
        <end position="117"/>
    </location>
    <ligand>
        <name>ATP</name>
        <dbReference type="ChEBI" id="CHEBI:30616"/>
    </ligand>
</feature>
<evidence type="ECO:0000259" key="19">
    <source>
        <dbReference type="Pfam" id="PF02875"/>
    </source>
</evidence>
<dbReference type="GO" id="GO:0009252">
    <property type="term" value="P:peptidoglycan biosynthetic process"/>
    <property type="evidence" value="ECO:0007669"/>
    <property type="project" value="UniProtKB-UniRule"/>
</dbReference>
<dbReference type="InterPro" id="IPR036565">
    <property type="entry name" value="Mur-like_cat_sf"/>
</dbReference>
<dbReference type="NCBIfam" id="TIGR01085">
    <property type="entry name" value="murE"/>
    <property type="match status" value="1"/>
</dbReference>
<evidence type="ECO:0000256" key="12">
    <source>
        <dbReference type="ARBA" id="ARBA00066633"/>
    </source>
</evidence>
<comment type="function">
    <text evidence="11 17">Catalyzes the addition of meso-diaminopimelic acid to the nucleotide precursor UDP-N-acetylmuramoyl-L-alanyl-D-glutamate (UMAG) in the biosynthesis of bacterial cell-wall peptidoglycan.</text>
</comment>
<comment type="catalytic activity">
    <reaction evidence="10 17">
        <text>UDP-N-acetyl-alpha-D-muramoyl-L-alanyl-D-glutamate + meso-2,6-diaminopimelate + ATP = UDP-N-acetyl-alpha-D-muramoyl-L-alanyl-gamma-D-glutamyl-meso-2,6-diaminopimelate + ADP + phosphate + H(+)</text>
        <dbReference type="Rhea" id="RHEA:23676"/>
        <dbReference type="ChEBI" id="CHEBI:15378"/>
        <dbReference type="ChEBI" id="CHEBI:30616"/>
        <dbReference type="ChEBI" id="CHEBI:43474"/>
        <dbReference type="ChEBI" id="CHEBI:57791"/>
        <dbReference type="ChEBI" id="CHEBI:83900"/>
        <dbReference type="ChEBI" id="CHEBI:83905"/>
        <dbReference type="ChEBI" id="CHEBI:456216"/>
        <dbReference type="EC" id="6.3.2.13"/>
    </reaction>
</comment>
<keyword evidence="7 17" id="KW-0133">Cell shape</keyword>
<dbReference type="GO" id="GO:0051301">
    <property type="term" value="P:cell division"/>
    <property type="evidence" value="ECO:0007669"/>
    <property type="project" value="UniProtKB-KW"/>
</dbReference>
<proteinExistence type="inferred from homology"/>
<dbReference type="InterPro" id="IPR018109">
    <property type="entry name" value="Folylpolyglutamate_synth_CS"/>
</dbReference>
<evidence type="ECO:0000259" key="20">
    <source>
        <dbReference type="Pfam" id="PF08245"/>
    </source>
</evidence>
<dbReference type="SUPFAM" id="SSF63418">
    <property type="entry name" value="MurE/MurF N-terminal domain"/>
    <property type="match status" value="1"/>
</dbReference>
<feature type="domain" description="Mur ligase central" evidence="20">
    <location>
        <begin position="109"/>
        <end position="317"/>
    </location>
</feature>
<evidence type="ECO:0000256" key="9">
    <source>
        <dbReference type="ARBA" id="ARBA00023316"/>
    </source>
</evidence>
<dbReference type="Gene3D" id="3.40.1390.10">
    <property type="entry name" value="MurE/MurF, N-terminal domain"/>
    <property type="match status" value="1"/>
</dbReference>
<evidence type="ECO:0000256" key="15">
    <source>
        <dbReference type="ARBA" id="ARBA00076158"/>
    </source>
</evidence>
<dbReference type="HAMAP" id="MF_00208">
    <property type="entry name" value="MurE"/>
    <property type="match status" value="1"/>
</dbReference>
<keyword evidence="6 17" id="KW-0067">ATP-binding</keyword>
<dbReference type="GO" id="GO:0005737">
    <property type="term" value="C:cytoplasm"/>
    <property type="evidence" value="ECO:0007669"/>
    <property type="project" value="UniProtKB-SubCell"/>
</dbReference>
<dbReference type="OrthoDB" id="9800958at2"/>
<comment type="caution">
    <text evidence="17">Lacks conserved residue(s) required for the propagation of feature annotation.</text>
</comment>
<evidence type="ECO:0000256" key="10">
    <source>
        <dbReference type="ARBA" id="ARBA00050251"/>
    </source>
</evidence>
<dbReference type="InterPro" id="IPR036615">
    <property type="entry name" value="Mur_ligase_C_dom_sf"/>
</dbReference>
<evidence type="ECO:0000256" key="3">
    <source>
        <dbReference type="ARBA" id="ARBA00022490"/>
    </source>
</evidence>
<dbReference type="FunFam" id="3.90.190.20:FF:000006">
    <property type="entry name" value="UDP-N-acetylmuramoyl-L-alanyl-D-glutamate--2,6-diaminopimelate ligase"/>
    <property type="match status" value="1"/>
</dbReference>
<comment type="PTM">
    <text evidence="17">Carboxylation is probably crucial for Mg(2+) binding and, consequently, for the gamma-phosphate positioning of ATP.</text>
</comment>
<evidence type="ECO:0000256" key="4">
    <source>
        <dbReference type="ARBA" id="ARBA00022598"/>
    </source>
</evidence>
<evidence type="ECO:0000256" key="6">
    <source>
        <dbReference type="ARBA" id="ARBA00022840"/>
    </source>
</evidence>
<dbReference type="AlphaFoldDB" id="A0A3B0CHS1"/>
<keyword evidence="17" id="KW-0460">Magnesium</keyword>
<feature type="binding site" evidence="17">
    <location>
        <position position="467"/>
    </location>
    <ligand>
        <name>meso-2,6-diaminopimelate</name>
        <dbReference type="ChEBI" id="CHEBI:57791"/>
    </ligand>
</feature>
<feature type="short sequence motif" description="Meso-diaminopimelate recognition motif" evidence="17">
    <location>
        <begin position="412"/>
        <end position="415"/>
    </location>
</feature>
<evidence type="ECO:0000256" key="14">
    <source>
        <dbReference type="ARBA" id="ARBA00075482"/>
    </source>
</evidence>
<dbReference type="EC" id="6.3.2.13" evidence="12 17"/>
<feature type="binding site" evidence="17">
    <location>
        <position position="388"/>
    </location>
    <ligand>
        <name>meso-2,6-diaminopimelate</name>
        <dbReference type="ChEBI" id="CHEBI:57791"/>
    </ligand>
</feature>
<evidence type="ECO:0000256" key="13">
    <source>
        <dbReference type="ARBA" id="ARBA00072883"/>
    </source>
</evidence>
<feature type="binding site" evidence="17">
    <location>
        <position position="30"/>
    </location>
    <ligand>
        <name>UDP-N-acetyl-alpha-D-muramoyl-L-alanyl-D-glutamate</name>
        <dbReference type="ChEBI" id="CHEBI:83900"/>
    </ligand>
</feature>
<dbReference type="InterPro" id="IPR035911">
    <property type="entry name" value="MurE/MurF_N"/>
</dbReference>
<dbReference type="Gene3D" id="3.40.1190.10">
    <property type="entry name" value="Mur-like, catalytic domain"/>
    <property type="match status" value="1"/>
</dbReference>
<accession>A0A3B0CHS1</accession>
<comment type="pathway">
    <text evidence="1 17 18">Cell wall biogenesis; peptidoglycan biosynthesis.</text>
</comment>
<feature type="binding site" evidence="17">
    <location>
        <position position="188"/>
    </location>
    <ligand>
        <name>UDP-N-acetyl-alpha-D-muramoyl-L-alanyl-D-glutamate</name>
        <dbReference type="ChEBI" id="CHEBI:83900"/>
    </ligand>
</feature>
<dbReference type="EMBL" id="RBAH01000011">
    <property type="protein sequence ID" value="RKN83837.1"/>
    <property type="molecule type" value="Genomic_DNA"/>
</dbReference>
<keyword evidence="4 17" id="KW-0436">Ligase</keyword>
<dbReference type="SUPFAM" id="SSF53244">
    <property type="entry name" value="MurD-like peptide ligases, peptide-binding domain"/>
    <property type="match status" value="1"/>
</dbReference>
<evidence type="ECO:0000256" key="2">
    <source>
        <dbReference type="ARBA" id="ARBA00005898"/>
    </source>
</evidence>
<dbReference type="GO" id="GO:0008360">
    <property type="term" value="P:regulation of cell shape"/>
    <property type="evidence" value="ECO:0007669"/>
    <property type="project" value="UniProtKB-KW"/>
</dbReference>
<dbReference type="InterPro" id="IPR004101">
    <property type="entry name" value="Mur_ligase_C"/>
</dbReference>
<gene>
    <name evidence="17" type="primary">murE</name>
    <name evidence="21" type="ORF">D7M11_16735</name>
</gene>
<dbReference type="RefSeq" id="WP_120748381.1">
    <property type="nucleotide sequence ID" value="NZ_RBAH01000011.1"/>
</dbReference>
<keyword evidence="3 17" id="KW-0963">Cytoplasm</keyword>
<feature type="domain" description="Mur ligase C-terminal" evidence="19">
    <location>
        <begin position="339"/>
        <end position="469"/>
    </location>
</feature>
<dbReference type="InterPro" id="IPR005761">
    <property type="entry name" value="UDP-N-AcMur-Glu-dNH2Pim_ligase"/>
</dbReference>
<reference evidence="21 22" key="1">
    <citation type="journal article" date="2007" name="Int. J. Syst. Evol. Microbiol.">
        <title>Paenibacillus ginsengarvi sp. nov., isolated from soil from ginseng cultivation.</title>
        <authorList>
            <person name="Yoon M.H."/>
            <person name="Ten L.N."/>
            <person name="Im W.T."/>
        </authorList>
    </citation>
    <scope>NUCLEOTIDE SEQUENCE [LARGE SCALE GENOMIC DNA]</scope>
    <source>
        <strain evidence="21 22">KCTC 13059</strain>
    </source>
</reference>
<comment type="cofactor">
    <cofactor evidence="17">
        <name>Mg(2+)</name>
        <dbReference type="ChEBI" id="CHEBI:18420"/>
    </cofactor>
</comment>
<feature type="binding site" evidence="17">
    <location>
        <begin position="412"/>
        <end position="415"/>
    </location>
    <ligand>
        <name>meso-2,6-diaminopimelate</name>
        <dbReference type="ChEBI" id="CHEBI:57791"/>
    </ligand>
</feature>
<dbReference type="SUPFAM" id="SSF53623">
    <property type="entry name" value="MurD-like peptide ligases, catalytic domain"/>
    <property type="match status" value="1"/>
</dbReference>
<feature type="binding site" evidence="17">
    <location>
        <position position="180"/>
    </location>
    <ligand>
        <name>UDP-N-acetyl-alpha-D-muramoyl-L-alanyl-D-glutamate</name>
        <dbReference type="ChEBI" id="CHEBI:83900"/>
    </ligand>
</feature>
<dbReference type="GO" id="GO:0000287">
    <property type="term" value="F:magnesium ion binding"/>
    <property type="evidence" value="ECO:0007669"/>
    <property type="project" value="UniProtKB-UniRule"/>
</dbReference>
<dbReference type="Proteomes" id="UP000282311">
    <property type="component" value="Unassembled WGS sequence"/>
</dbReference>
<dbReference type="InterPro" id="IPR013221">
    <property type="entry name" value="Mur_ligase_cen"/>
</dbReference>
<feature type="binding site" evidence="17">
    <location>
        <position position="471"/>
    </location>
    <ligand>
        <name>meso-2,6-diaminopimelate</name>
        <dbReference type="ChEBI" id="CHEBI:57791"/>
    </ligand>
</feature>
<evidence type="ECO:0000256" key="8">
    <source>
        <dbReference type="ARBA" id="ARBA00022984"/>
    </source>
</evidence>
<dbReference type="PANTHER" id="PTHR23135:SF4">
    <property type="entry name" value="UDP-N-ACETYLMURAMOYL-L-ALANYL-D-GLUTAMATE--2,6-DIAMINOPIMELATE LIGASE MURE HOMOLOG, CHLOROPLASTIC"/>
    <property type="match status" value="1"/>
</dbReference>
<sequence length="502" mass="54142">MKLRELAGLLATARTYGDMEVEISGFSMHTQTLRPGELFVCVSGIPGFQEDRHPFAGEAVRLGAAAIVAEREVGLDVPTVVVPDARYVMAVMACHYYGYPSERMKLIGVTGTKGKTTAAHMIETILSLAGNRTGLMGNLGTKIGGKTAESTTNTQEPHRLQANLSLMEQARTEYAVMEVTSQGIAMGRVLGCEFRTAVFTNLTHDHLDFHGTMEAYRHAKGLLFSWLGSGFAADPEKRTFAILNADDQASDYFRSVTAAQVITYGIKAQADVRAEGVKLKNGGTAFELVTFAGTVNVKLRMVGLFNVYNALAAAACALAEHTPLPTVRKGLEQLEGVPGRMEVVDEGQSFLVLVDYAHTPDSLDNALSTVKQFAEGQVITVFGCGGDRDRTKRPVMGKIASTYSDRIMVTSDNPRSESPEAILQEIERGLVEGGADSSRYELIADRREAIRRAIGLAGAGDVVVIAGKGHETYQITGGSTVHFDDREEARLAIREEAGSQMP</sequence>
<evidence type="ECO:0000313" key="22">
    <source>
        <dbReference type="Proteomes" id="UP000282311"/>
    </source>
</evidence>
<keyword evidence="9 17" id="KW-0961">Cell wall biogenesis/degradation</keyword>